<accession>A0A915CDT4</accession>
<feature type="signal peptide" evidence="1">
    <location>
        <begin position="1"/>
        <end position="16"/>
    </location>
</feature>
<reference evidence="3" key="1">
    <citation type="submission" date="2022-11" db="UniProtKB">
        <authorList>
            <consortium name="WormBaseParasite"/>
        </authorList>
    </citation>
    <scope>IDENTIFICATION</scope>
</reference>
<dbReference type="Proteomes" id="UP000887569">
    <property type="component" value="Unplaced"/>
</dbReference>
<evidence type="ECO:0000313" key="2">
    <source>
        <dbReference type="Proteomes" id="UP000887569"/>
    </source>
</evidence>
<name>A0A915CDT4_PARUN</name>
<sequence>MDFLILAVLFCGTVDLASNCFSLIFRFDVCFMGVAYVRVVKRAQKISIGSEEKINMITLLYKKRSLLQVLLSKELRKDRALKRENNTTEPVYHKGTKPAIRVIQTDTAVFSLFLVCCHLQ</sequence>
<keyword evidence="2" id="KW-1185">Reference proteome</keyword>
<evidence type="ECO:0000313" key="3">
    <source>
        <dbReference type="WBParaSite" id="PgR123_g024_t01"/>
    </source>
</evidence>
<feature type="chain" id="PRO_5036766640" evidence="1">
    <location>
        <begin position="17"/>
        <end position="120"/>
    </location>
</feature>
<protein>
    <submittedName>
        <fullName evidence="3">RRM domain-containing protein</fullName>
    </submittedName>
</protein>
<evidence type="ECO:0000256" key="1">
    <source>
        <dbReference type="SAM" id="SignalP"/>
    </source>
</evidence>
<organism evidence="2 3">
    <name type="scientific">Parascaris univalens</name>
    <name type="common">Nematode worm</name>
    <dbReference type="NCBI Taxonomy" id="6257"/>
    <lineage>
        <taxon>Eukaryota</taxon>
        <taxon>Metazoa</taxon>
        <taxon>Ecdysozoa</taxon>
        <taxon>Nematoda</taxon>
        <taxon>Chromadorea</taxon>
        <taxon>Rhabditida</taxon>
        <taxon>Spirurina</taxon>
        <taxon>Ascaridomorpha</taxon>
        <taxon>Ascaridoidea</taxon>
        <taxon>Ascarididae</taxon>
        <taxon>Parascaris</taxon>
    </lineage>
</organism>
<keyword evidence="1" id="KW-0732">Signal</keyword>
<dbReference type="WBParaSite" id="PgR123_g024_t01">
    <property type="protein sequence ID" value="PgR123_g024_t01"/>
    <property type="gene ID" value="PgR123_g024"/>
</dbReference>
<dbReference type="AlphaFoldDB" id="A0A915CDT4"/>
<proteinExistence type="predicted"/>